<keyword evidence="5" id="KW-1133">Transmembrane helix</keyword>
<dbReference type="PANTHER" id="PTHR33751">
    <property type="entry name" value="CBB3-TYPE CYTOCHROME C OXIDASE SUBUNIT FIXP"/>
    <property type="match status" value="1"/>
</dbReference>
<dbReference type="InterPro" id="IPR009056">
    <property type="entry name" value="Cyt_c-like_dom"/>
</dbReference>
<evidence type="ECO:0000256" key="5">
    <source>
        <dbReference type="SAM" id="Phobius"/>
    </source>
</evidence>
<dbReference type="Gene3D" id="6.10.280.130">
    <property type="match status" value="1"/>
</dbReference>
<dbReference type="InterPro" id="IPR050597">
    <property type="entry name" value="Cytochrome_c_Oxidase_Subunit"/>
</dbReference>
<evidence type="ECO:0000256" key="3">
    <source>
        <dbReference type="ARBA" id="ARBA00023004"/>
    </source>
</evidence>
<evidence type="ECO:0000256" key="2">
    <source>
        <dbReference type="ARBA" id="ARBA00022723"/>
    </source>
</evidence>
<dbReference type="GO" id="GO:0009055">
    <property type="term" value="F:electron transfer activity"/>
    <property type="evidence" value="ECO:0007669"/>
    <property type="project" value="InterPro"/>
</dbReference>
<feature type="domain" description="Cytochrome c" evidence="6">
    <location>
        <begin position="95"/>
        <end position="174"/>
    </location>
</feature>
<feature type="transmembrane region" description="Helical" evidence="5">
    <location>
        <begin position="30"/>
        <end position="49"/>
    </location>
</feature>
<dbReference type="Proteomes" id="UP000547674">
    <property type="component" value="Unassembled WGS sequence"/>
</dbReference>
<keyword evidence="5" id="KW-0812">Transmembrane</keyword>
<evidence type="ECO:0000256" key="4">
    <source>
        <dbReference type="PROSITE-ProRule" id="PRU00433"/>
    </source>
</evidence>
<dbReference type="AlphaFoldDB" id="A0A7Y2EB17"/>
<evidence type="ECO:0000313" key="7">
    <source>
        <dbReference type="EMBL" id="NNF08519.1"/>
    </source>
</evidence>
<dbReference type="InterPro" id="IPR032858">
    <property type="entry name" value="CcoP_N"/>
</dbReference>
<dbReference type="EMBL" id="JABDJR010000693">
    <property type="protein sequence ID" value="NNF08519.1"/>
    <property type="molecule type" value="Genomic_DNA"/>
</dbReference>
<evidence type="ECO:0000313" key="8">
    <source>
        <dbReference type="Proteomes" id="UP000547674"/>
    </source>
</evidence>
<reference evidence="7 8" key="1">
    <citation type="submission" date="2020-03" db="EMBL/GenBank/DDBJ databases">
        <title>Metabolic flexibility allows generalist bacteria to become dominant in a frequently disturbed ecosystem.</title>
        <authorList>
            <person name="Chen Y.-J."/>
            <person name="Leung P.M."/>
            <person name="Bay S.K."/>
            <person name="Hugenholtz P."/>
            <person name="Kessler A.J."/>
            <person name="Shelley G."/>
            <person name="Waite D.W."/>
            <person name="Cook P.L."/>
            <person name="Greening C."/>
        </authorList>
    </citation>
    <scope>NUCLEOTIDE SEQUENCE [LARGE SCALE GENOMIC DNA]</scope>
    <source>
        <strain evidence="7">SS_bin_28</strain>
    </source>
</reference>
<keyword evidence="2 4" id="KW-0479">Metal-binding</keyword>
<evidence type="ECO:0000259" key="6">
    <source>
        <dbReference type="PROSITE" id="PS51007"/>
    </source>
</evidence>
<keyword evidence="1 4" id="KW-0349">Heme</keyword>
<dbReference type="GO" id="GO:0020037">
    <property type="term" value="F:heme binding"/>
    <property type="evidence" value="ECO:0007669"/>
    <property type="project" value="InterPro"/>
</dbReference>
<accession>A0A7Y2EB17</accession>
<dbReference type="Pfam" id="PF13442">
    <property type="entry name" value="Cytochrome_CBB3"/>
    <property type="match status" value="1"/>
</dbReference>
<evidence type="ECO:0000256" key="1">
    <source>
        <dbReference type="ARBA" id="ARBA00022617"/>
    </source>
</evidence>
<dbReference type="InterPro" id="IPR038414">
    <property type="entry name" value="CcoP_N_sf"/>
</dbReference>
<dbReference type="Pfam" id="PF14715">
    <property type="entry name" value="FixP_N"/>
    <property type="match status" value="1"/>
</dbReference>
<comment type="caution">
    <text evidence="7">The sequence shown here is derived from an EMBL/GenBank/DDBJ whole genome shotgun (WGS) entry which is preliminary data.</text>
</comment>
<organism evidence="7 8">
    <name type="scientific">Eiseniibacteriota bacterium</name>
    <dbReference type="NCBI Taxonomy" id="2212470"/>
    <lineage>
        <taxon>Bacteria</taxon>
        <taxon>Candidatus Eiseniibacteriota</taxon>
    </lineage>
</organism>
<dbReference type="GO" id="GO:0046872">
    <property type="term" value="F:metal ion binding"/>
    <property type="evidence" value="ECO:0007669"/>
    <property type="project" value="UniProtKB-KW"/>
</dbReference>
<keyword evidence="5" id="KW-0472">Membrane</keyword>
<dbReference type="Gene3D" id="1.10.760.10">
    <property type="entry name" value="Cytochrome c-like domain"/>
    <property type="match status" value="1"/>
</dbReference>
<name>A0A7Y2EB17_UNCEI</name>
<dbReference type="SUPFAM" id="SSF46626">
    <property type="entry name" value="Cytochrome c"/>
    <property type="match status" value="1"/>
</dbReference>
<dbReference type="InterPro" id="IPR036909">
    <property type="entry name" value="Cyt_c-like_dom_sf"/>
</dbReference>
<keyword evidence="3 4" id="KW-0408">Iron</keyword>
<dbReference type="PROSITE" id="PS51007">
    <property type="entry name" value="CYTC"/>
    <property type="match status" value="1"/>
</dbReference>
<proteinExistence type="predicted"/>
<protein>
    <submittedName>
        <fullName evidence="7">C-type cytochrome</fullName>
    </submittedName>
</protein>
<gene>
    <name evidence="7" type="ORF">HKN21_17285</name>
</gene>
<sequence length="193" mass="21693">MSKPEENKVDQVFEHDFDGIQEFDNRLPNWWLYTLYGAVIFGVLYWMYFHTTAVGPLPEERYEMTVIQHNEEQLARMGDQELTDETLMMMAAVPARVAEGKALFQQFCTVCHLEQGQGSVGPNLTDKYWIHGPEPLTIHGTVMNGVPEKGMAAWGGQLGPKRVNDVVAFVLTLKGTEVAGKDPEGELYETEGP</sequence>
<dbReference type="PANTHER" id="PTHR33751:SF1">
    <property type="entry name" value="CBB3-TYPE CYTOCHROME C OXIDASE SUBUNIT FIXP"/>
    <property type="match status" value="1"/>
</dbReference>